<keyword evidence="2" id="KW-0548">Nucleotidyltransferase</keyword>
<gene>
    <name evidence="3" type="ORF">METZ01_LOCUS1880</name>
</gene>
<dbReference type="PROSITE" id="PS01295">
    <property type="entry name" value="ISPD"/>
    <property type="match status" value="1"/>
</dbReference>
<name>A0A381N359_9ZZZZ</name>
<evidence type="ECO:0000313" key="3">
    <source>
        <dbReference type="EMBL" id="SUZ49026.1"/>
    </source>
</evidence>
<reference evidence="3" key="1">
    <citation type="submission" date="2018-05" db="EMBL/GenBank/DDBJ databases">
        <authorList>
            <person name="Lanie J.A."/>
            <person name="Ng W.-L."/>
            <person name="Kazmierczak K.M."/>
            <person name="Andrzejewski T.M."/>
            <person name="Davidsen T.M."/>
            <person name="Wayne K.J."/>
            <person name="Tettelin H."/>
            <person name="Glass J.I."/>
            <person name="Rusch D."/>
            <person name="Podicherti R."/>
            <person name="Tsui H.-C.T."/>
            <person name="Winkler M.E."/>
        </authorList>
    </citation>
    <scope>NUCLEOTIDE SEQUENCE</scope>
</reference>
<evidence type="ECO:0000256" key="1">
    <source>
        <dbReference type="ARBA" id="ARBA00022679"/>
    </source>
</evidence>
<evidence type="ECO:0008006" key="4">
    <source>
        <dbReference type="Google" id="ProtNLM"/>
    </source>
</evidence>
<dbReference type="PANTHER" id="PTHR32125:SF4">
    <property type="entry name" value="2-C-METHYL-D-ERYTHRITOL 4-PHOSPHATE CYTIDYLYLTRANSFERASE, CHLOROPLASTIC"/>
    <property type="match status" value="1"/>
</dbReference>
<dbReference type="Gene3D" id="3.90.550.10">
    <property type="entry name" value="Spore Coat Polysaccharide Biosynthesis Protein SpsA, Chain A"/>
    <property type="match status" value="1"/>
</dbReference>
<protein>
    <recommendedName>
        <fullName evidence="4">2-C-methyl-D-erythritol 4-phosphate cytidylyltransferase</fullName>
    </recommendedName>
</protein>
<dbReference type="SUPFAM" id="SSF53448">
    <property type="entry name" value="Nucleotide-diphospho-sugar transferases"/>
    <property type="match status" value="1"/>
</dbReference>
<sequence>MNAGVIVAAGKGERYGSYKQIKILLNKKVYQYSLDIFNTSDLIDSIYLVVAQEIYNSVEEDLKSYQNNKPILLCKGGSTRAQSVYNAIERINSSYDKVCIHDAVRPLIQKKDIENVLLNCMENGGCIVGDKINETLKKTNDDKVIETVNRTNMWLSQTPQAFCLKTLKNCYNNDFDHFTDEASLLESNGHNIRVINSVNKNIKITEKKDLELVKQLLSNE</sequence>
<dbReference type="InterPro" id="IPR034683">
    <property type="entry name" value="IspD/TarI"/>
</dbReference>
<evidence type="ECO:0000256" key="2">
    <source>
        <dbReference type="ARBA" id="ARBA00022695"/>
    </source>
</evidence>
<dbReference type="GO" id="GO:0008299">
    <property type="term" value="P:isoprenoid biosynthetic process"/>
    <property type="evidence" value="ECO:0007669"/>
    <property type="project" value="InterPro"/>
</dbReference>
<dbReference type="InterPro" id="IPR029044">
    <property type="entry name" value="Nucleotide-diphossugar_trans"/>
</dbReference>
<dbReference type="InterPro" id="IPR018294">
    <property type="entry name" value="ISPD_synthase_CS"/>
</dbReference>
<organism evidence="3">
    <name type="scientific">marine metagenome</name>
    <dbReference type="NCBI Taxonomy" id="408172"/>
    <lineage>
        <taxon>unclassified sequences</taxon>
        <taxon>metagenomes</taxon>
        <taxon>ecological metagenomes</taxon>
    </lineage>
</organism>
<accession>A0A381N359</accession>
<dbReference type="PANTHER" id="PTHR32125">
    <property type="entry name" value="2-C-METHYL-D-ERYTHRITOL 4-PHOSPHATE CYTIDYLYLTRANSFERASE, CHLOROPLASTIC"/>
    <property type="match status" value="1"/>
</dbReference>
<dbReference type="GO" id="GO:0050518">
    <property type="term" value="F:2-C-methyl-D-erythritol 4-phosphate cytidylyltransferase activity"/>
    <property type="evidence" value="ECO:0007669"/>
    <property type="project" value="TreeGrafter"/>
</dbReference>
<keyword evidence="1" id="KW-0808">Transferase</keyword>
<proteinExistence type="predicted"/>
<dbReference type="AlphaFoldDB" id="A0A381N359"/>
<dbReference type="CDD" id="cd02516">
    <property type="entry name" value="CDP-ME_synthetase"/>
    <property type="match status" value="1"/>
</dbReference>
<dbReference type="FunFam" id="3.90.550.10:FF:000003">
    <property type="entry name" value="2-C-methyl-D-erythritol 4-phosphate cytidylyltransferase"/>
    <property type="match status" value="1"/>
</dbReference>
<dbReference type="Pfam" id="PF01128">
    <property type="entry name" value="IspD"/>
    <property type="match status" value="1"/>
</dbReference>
<dbReference type="InterPro" id="IPR050088">
    <property type="entry name" value="IspD/TarI_cytidylyltransf_bact"/>
</dbReference>
<dbReference type="EMBL" id="UINC01000099">
    <property type="protein sequence ID" value="SUZ49026.1"/>
    <property type="molecule type" value="Genomic_DNA"/>
</dbReference>